<feature type="domain" description="IrrE N-terminal-like" evidence="1">
    <location>
        <begin position="50"/>
        <end position="161"/>
    </location>
</feature>
<accession>A0ABT8IXP3</accession>
<dbReference type="InterPro" id="IPR010359">
    <property type="entry name" value="IrrE_HExxH"/>
</dbReference>
<sequence length="181" mass="19903">MIHGFKAHAKRLALEVRDELGLKLMDPFDPYELAALYGIQVIATSALLPERLPKDAVSGALVPNGTGAVIIDNDFEPSTRRRLTTSHEMSHVVLEHEFPASLVDEKGCRTRVGDQEDEATYLAGELVLPYDAAVKLAWQNAPDEIVARDFGISVRAAAWRMNSTGARKIVARARASRWGQP</sequence>
<evidence type="ECO:0000313" key="3">
    <source>
        <dbReference type="Proteomes" id="UP001174210"/>
    </source>
</evidence>
<comment type="caution">
    <text evidence="2">The sequence shown here is derived from an EMBL/GenBank/DDBJ whole genome shotgun (WGS) entry which is preliminary data.</text>
</comment>
<dbReference type="EMBL" id="JAROCB010000002">
    <property type="protein sequence ID" value="MDN4597588.1"/>
    <property type="molecule type" value="Genomic_DNA"/>
</dbReference>
<dbReference type="PANTHER" id="PTHR43236:SF1">
    <property type="entry name" value="BLL7220 PROTEIN"/>
    <property type="match status" value="1"/>
</dbReference>
<name>A0ABT8IXP3_9MICO</name>
<protein>
    <submittedName>
        <fullName evidence="2">ImmA/IrrE family metallo-endopeptidase</fullName>
    </submittedName>
</protein>
<dbReference type="Gene3D" id="1.10.10.2910">
    <property type="match status" value="1"/>
</dbReference>
<evidence type="ECO:0000313" key="2">
    <source>
        <dbReference type="EMBL" id="MDN4597588.1"/>
    </source>
</evidence>
<dbReference type="PANTHER" id="PTHR43236">
    <property type="entry name" value="ANTITOXIN HIGA1"/>
    <property type="match status" value="1"/>
</dbReference>
<dbReference type="InterPro" id="IPR052345">
    <property type="entry name" value="Rad_response_metalloprotease"/>
</dbReference>
<keyword evidence="3" id="KW-1185">Reference proteome</keyword>
<dbReference type="Pfam" id="PF06114">
    <property type="entry name" value="Peptidase_M78"/>
    <property type="match status" value="1"/>
</dbReference>
<dbReference type="RefSeq" id="WP_301218709.1">
    <property type="nucleotide sequence ID" value="NZ_JAROCB010000002.1"/>
</dbReference>
<evidence type="ECO:0000259" key="1">
    <source>
        <dbReference type="Pfam" id="PF06114"/>
    </source>
</evidence>
<proteinExistence type="predicted"/>
<organism evidence="2 3">
    <name type="scientific">Leifsonia virtsii</name>
    <dbReference type="NCBI Taxonomy" id="3035915"/>
    <lineage>
        <taxon>Bacteria</taxon>
        <taxon>Bacillati</taxon>
        <taxon>Actinomycetota</taxon>
        <taxon>Actinomycetes</taxon>
        <taxon>Micrococcales</taxon>
        <taxon>Microbacteriaceae</taxon>
        <taxon>Leifsonia</taxon>
    </lineage>
</organism>
<dbReference type="Proteomes" id="UP001174210">
    <property type="component" value="Unassembled WGS sequence"/>
</dbReference>
<reference evidence="2" key="1">
    <citation type="submission" date="2023-03" db="EMBL/GenBank/DDBJ databases">
        <title>MT1 and MT2 Draft Genomes of Novel Species.</title>
        <authorList>
            <person name="Venkateswaran K."/>
        </authorList>
    </citation>
    <scope>NUCLEOTIDE SEQUENCE</scope>
    <source>
        <strain evidence="2">F6_8S_P_1A</strain>
    </source>
</reference>
<gene>
    <name evidence="2" type="ORF">P5G59_10590</name>
</gene>